<keyword evidence="1" id="KW-0808">Transferase</keyword>
<dbReference type="InterPro" id="IPR050267">
    <property type="entry name" value="Anti-sigma-factor_SerPK"/>
</dbReference>
<dbReference type="RefSeq" id="WP_138647967.1">
    <property type="nucleotide sequence ID" value="NZ_VCKW01000158.1"/>
</dbReference>
<dbReference type="InterPro" id="IPR003594">
    <property type="entry name" value="HATPase_dom"/>
</dbReference>
<proteinExistence type="predicted"/>
<dbReference type="SUPFAM" id="SSF55874">
    <property type="entry name" value="ATPase domain of HSP90 chaperone/DNA topoisomerase II/histidine kinase"/>
    <property type="match status" value="1"/>
</dbReference>
<keyword evidence="1" id="KW-0418">Kinase</keyword>
<keyword evidence="1" id="KW-0723">Serine/threonine-protein kinase</keyword>
<evidence type="ECO:0000313" key="3">
    <source>
        <dbReference type="EMBL" id="TMQ92735.1"/>
    </source>
</evidence>
<accession>A0A5C4J6A0</accession>
<dbReference type="GO" id="GO:0004674">
    <property type="term" value="F:protein serine/threonine kinase activity"/>
    <property type="evidence" value="ECO:0007669"/>
    <property type="project" value="UniProtKB-KW"/>
</dbReference>
<dbReference type="Proteomes" id="UP000309174">
    <property type="component" value="Unassembled WGS sequence"/>
</dbReference>
<protein>
    <submittedName>
        <fullName evidence="3">ATP-binding protein</fullName>
    </submittedName>
</protein>
<dbReference type="PANTHER" id="PTHR35526:SF3">
    <property type="entry name" value="ANTI-SIGMA-F FACTOR RSBW"/>
    <property type="match status" value="1"/>
</dbReference>
<evidence type="ECO:0000313" key="4">
    <source>
        <dbReference type="Proteomes" id="UP000309174"/>
    </source>
</evidence>
<dbReference type="CDD" id="cd16936">
    <property type="entry name" value="HATPase_RsbW-like"/>
    <property type="match status" value="1"/>
</dbReference>
<sequence>MARDQTITALCRWRLPVSVDDAALVVSELVTNAVRTSEPSDQITLHLRWFGIGLVIGVWDSSTEMPTVGMVRPLTLDDITPDARALGDDEDRAGGWGLPLVQAAATAFHVERTHSPIGKWVTALLPTTAIAMREERDGVA</sequence>
<dbReference type="EMBL" id="VCKW01000158">
    <property type="protein sequence ID" value="TMQ92735.1"/>
    <property type="molecule type" value="Genomic_DNA"/>
</dbReference>
<dbReference type="Gene3D" id="3.30.565.10">
    <property type="entry name" value="Histidine kinase-like ATPase, C-terminal domain"/>
    <property type="match status" value="1"/>
</dbReference>
<dbReference type="GO" id="GO:0005524">
    <property type="term" value="F:ATP binding"/>
    <property type="evidence" value="ECO:0007669"/>
    <property type="project" value="UniProtKB-KW"/>
</dbReference>
<dbReference type="Pfam" id="PF13581">
    <property type="entry name" value="HATPase_c_2"/>
    <property type="match status" value="1"/>
</dbReference>
<keyword evidence="3" id="KW-0067">ATP-binding</keyword>
<gene>
    <name evidence="3" type="ORF">ETD83_26710</name>
</gene>
<dbReference type="InterPro" id="IPR036890">
    <property type="entry name" value="HATPase_C_sf"/>
</dbReference>
<keyword evidence="4" id="KW-1185">Reference proteome</keyword>
<evidence type="ECO:0000259" key="2">
    <source>
        <dbReference type="Pfam" id="PF13581"/>
    </source>
</evidence>
<keyword evidence="3" id="KW-0547">Nucleotide-binding</keyword>
<dbReference type="OrthoDB" id="3474613at2"/>
<reference evidence="3 4" key="1">
    <citation type="submission" date="2019-05" db="EMBL/GenBank/DDBJ databases">
        <title>Draft genome sequence of Actinomadura sp. 14C53.</title>
        <authorList>
            <person name="Saricaoglu S."/>
            <person name="Isik K."/>
        </authorList>
    </citation>
    <scope>NUCLEOTIDE SEQUENCE [LARGE SCALE GENOMIC DNA]</scope>
    <source>
        <strain evidence="3 4">14C53</strain>
    </source>
</reference>
<feature type="domain" description="Histidine kinase/HSP90-like ATPase" evidence="2">
    <location>
        <begin position="18"/>
        <end position="122"/>
    </location>
</feature>
<name>A0A5C4J6A0_9ACTN</name>
<evidence type="ECO:0000256" key="1">
    <source>
        <dbReference type="ARBA" id="ARBA00022527"/>
    </source>
</evidence>
<dbReference type="PANTHER" id="PTHR35526">
    <property type="entry name" value="ANTI-SIGMA-F FACTOR RSBW-RELATED"/>
    <property type="match status" value="1"/>
</dbReference>
<dbReference type="AlphaFoldDB" id="A0A5C4J6A0"/>
<organism evidence="3 4">
    <name type="scientific">Actinomadura soli</name>
    <dbReference type="NCBI Taxonomy" id="2508997"/>
    <lineage>
        <taxon>Bacteria</taxon>
        <taxon>Bacillati</taxon>
        <taxon>Actinomycetota</taxon>
        <taxon>Actinomycetes</taxon>
        <taxon>Streptosporangiales</taxon>
        <taxon>Thermomonosporaceae</taxon>
        <taxon>Actinomadura</taxon>
    </lineage>
</organism>
<comment type="caution">
    <text evidence="3">The sequence shown here is derived from an EMBL/GenBank/DDBJ whole genome shotgun (WGS) entry which is preliminary data.</text>
</comment>